<reference evidence="8 10" key="1">
    <citation type="submission" date="2015-07" db="EMBL/GenBank/DDBJ databases">
        <title>Genome of Polaribacter dokdonenesis DSW-5, isolated from seawater off Dokdo in Korea.</title>
        <authorList>
            <person name="Yoon K."/>
            <person name="Song J.Y."/>
            <person name="Kim J.F."/>
        </authorList>
    </citation>
    <scope>NUCLEOTIDE SEQUENCE [LARGE SCALE GENOMIC DNA]</scope>
    <source>
        <strain evidence="8 10">DSW-5</strain>
    </source>
</reference>
<evidence type="ECO:0000256" key="3">
    <source>
        <dbReference type="ARBA" id="ARBA00022827"/>
    </source>
</evidence>
<keyword evidence="2 5" id="KW-0285">Flavoprotein</keyword>
<comment type="similarity">
    <text evidence="6">Belongs to the DNA photolyase family.</text>
</comment>
<dbReference type="SUPFAM" id="SSF48173">
    <property type="entry name" value="Cryptochrome/photolyase FAD-binding domain"/>
    <property type="match status" value="1"/>
</dbReference>
<sequence length="496" mass="58961">MSINREEINIVWLKRDLRLQDNEAIHNALLAKKPILFIYVFENSLLEDPHYDLRHWNFIKESIRDLNEDLAKFNSKILTVTSEVITVFNQLQNFYRISTVFSHQETGLLKTYNRDKEFARYCRNNSINWVENNNNGVLRGLLNRRDWIEKWENFMYQPQLKNELKNAKLLSIDLIKQIENNFIVTELETPKDAKFQKGGSKMGWRYANSFFEERYKNYMNHISKPALSRKSCSRLSPYIAWGNLSIRQVYQKAILIKNDDNKRQLGAFASRLRWQAHFIQKFEMEHTMEEASINKGYHKLKKNISKKYQKAWKEGNTGFPIIDASMRCLAETGYLNFRMRSMLASFFTHILWQPWQDSSQHLSKLFLDFEPGIHFPQLNMQSGETGINEIRVYNPIKNSLEHDEDANFIKEWVPELAELPTAFIHQPFLMTPLDEQFNNFKLGIDYPKPIVDFKSARKRATQTLWDMKKDPDVIKENYRILKTHTLLDRKKLLQNQ</sequence>
<dbReference type="GO" id="GO:0006139">
    <property type="term" value="P:nucleobase-containing compound metabolic process"/>
    <property type="evidence" value="ECO:0007669"/>
    <property type="project" value="UniProtKB-ARBA"/>
</dbReference>
<dbReference type="RefSeq" id="WP_053972880.1">
    <property type="nucleotide sequence ID" value="NZ_FNUE01000002.1"/>
</dbReference>
<comment type="caution">
    <text evidence="8">The sequence shown here is derived from an EMBL/GenBank/DDBJ whole genome shotgun (WGS) entry which is preliminary data.</text>
</comment>
<comment type="cofactor">
    <cofactor evidence="1">
        <name>(6R)-5,10-methylene-5,6,7,8-tetrahydrofolate</name>
        <dbReference type="ChEBI" id="CHEBI:15636"/>
    </cofactor>
</comment>
<dbReference type="Gene3D" id="1.25.40.80">
    <property type="match status" value="1"/>
</dbReference>
<dbReference type="InterPro" id="IPR006050">
    <property type="entry name" value="DNA_photolyase_N"/>
</dbReference>
<dbReference type="PROSITE" id="PS00394">
    <property type="entry name" value="DNA_PHOTOLYASES_1_1"/>
    <property type="match status" value="1"/>
</dbReference>
<organism evidence="8 10">
    <name type="scientific">Polaribacter dokdonensis DSW-5</name>
    <dbReference type="NCBI Taxonomy" id="1300348"/>
    <lineage>
        <taxon>Bacteria</taxon>
        <taxon>Pseudomonadati</taxon>
        <taxon>Bacteroidota</taxon>
        <taxon>Flavobacteriia</taxon>
        <taxon>Flavobacteriales</taxon>
        <taxon>Flavobacteriaceae</taxon>
    </lineage>
</organism>
<dbReference type="GO" id="GO:0071949">
    <property type="term" value="F:FAD binding"/>
    <property type="evidence" value="ECO:0007669"/>
    <property type="project" value="TreeGrafter"/>
</dbReference>
<dbReference type="Pfam" id="PF03441">
    <property type="entry name" value="FAD_binding_7"/>
    <property type="match status" value="1"/>
</dbReference>
<dbReference type="GO" id="GO:0009416">
    <property type="term" value="P:response to light stimulus"/>
    <property type="evidence" value="ECO:0007669"/>
    <property type="project" value="TreeGrafter"/>
</dbReference>
<protein>
    <submittedName>
        <fullName evidence="8">DNA photolyase/cryptochrome</fullName>
    </submittedName>
    <submittedName>
        <fullName evidence="9">Deoxyribodipyrimidine photo-lyase family protein (Cryptochrome)</fullName>
    </submittedName>
</protein>
<feature type="binding site" evidence="5">
    <location>
        <position position="268"/>
    </location>
    <ligand>
        <name>FAD</name>
        <dbReference type="ChEBI" id="CHEBI:57692"/>
    </ligand>
</feature>
<proteinExistence type="inferred from homology"/>
<dbReference type="EMBL" id="LGBR01000001">
    <property type="protein sequence ID" value="KOY50598.1"/>
    <property type="molecule type" value="Genomic_DNA"/>
</dbReference>
<dbReference type="PRINTS" id="PR00147">
    <property type="entry name" value="DNAPHOTLYASE"/>
</dbReference>
<feature type="domain" description="Photolyase/cryptochrome alpha/beta" evidence="7">
    <location>
        <begin position="7"/>
        <end position="137"/>
    </location>
</feature>
<dbReference type="PANTHER" id="PTHR11455:SF9">
    <property type="entry name" value="CRYPTOCHROME CIRCADIAN CLOCK 5 ISOFORM X1"/>
    <property type="match status" value="1"/>
</dbReference>
<dbReference type="InterPro" id="IPR005101">
    <property type="entry name" value="Cryptochr/Photolyase_FAD-bd"/>
</dbReference>
<dbReference type="InterPro" id="IPR018394">
    <property type="entry name" value="DNA_photolyase_1_CS_C"/>
</dbReference>
<dbReference type="Pfam" id="PF00875">
    <property type="entry name" value="DNA_photolyase"/>
    <property type="match status" value="1"/>
</dbReference>
<dbReference type="PATRIC" id="fig|1300348.6.peg.160"/>
<dbReference type="PANTHER" id="PTHR11455">
    <property type="entry name" value="CRYPTOCHROME"/>
    <property type="match status" value="1"/>
</dbReference>
<reference evidence="9 11" key="2">
    <citation type="submission" date="2016-10" db="EMBL/GenBank/DDBJ databases">
        <authorList>
            <person name="Varghese N."/>
            <person name="Submissions S."/>
        </authorList>
    </citation>
    <scope>NUCLEOTIDE SEQUENCE [LARGE SCALE GENOMIC DNA]</scope>
    <source>
        <strain evidence="9 11">DSW-5</strain>
    </source>
</reference>
<gene>
    <name evidence="8" type="ORF">I602_158</name>
    <name evidence="9" type="ORF">SAMN05444353_2725</name>
</gene>
<dbReference type="SUPFAM" id="SSF52425">
    <property type="entry name" value="Cryptochrome/photolyase, N-terminal domain"/>
    <property type="match status" value="1"/>
</dbReference>
<dbReference type="Proteomes" id="UP000037716">
    <property type="component" value="Unassembled WGS sequence"/>
</dbReference>
<dbReference type="GO" id="GO:0006950">
    <property type="term" value="P:response to stress"/>
    <property type="evidence" value="ECO:0007669"/>
    <property type="project" value="UniProtKB-ARBA"/>
</dbReference>
<dbReference type="GO" id="GO:0003904">
    <property type="term" value="F:deoxyribodipyrimidine photo-lyase activity"/>
    <property type="evidence" value="ECO:0007669"/>
    <property type="project" value="TreeGrafter"/>
</dbReference>
<evidence type="ECO:0000313" key="11">
    <source>
        <dbReference type="Proteomes" id="UP000183071"/>
    </source>
</evidence>
<keyword evidence="4 6" id="KW-0157">Chromophore</keyword>
<evidence type="ECO:0000313" key="8">
    <source>
        <dbReference type="EMBL" id="KOY50598.1"/>
    </source>
</evidence>
<dbReference type="Gene3D" id="3.40.50.620">
    <property type="entry name" value="HUPs"/>
    <property type="match status" value="1"/>
</dbReference>
<dbReference type="InterPro" id="IPR002081">
    <property type="entry name" value="Cryptochrome/DNA_photolyase_1"/>
</dbReference>
<dbReference type="AlphaFoldDB" id="A0A0N1IY17"/>
<dbReference type="InterPro" id="IPR036134">
    <property type="entry name" value="Crypto/Photolyase_FAD-like_sf"/>
</dbReference>
<keyword evidence="8" id="KW-0456">Lyase</keyword>
<dbReference type="GO" id="GO:0003677">
    <property type="term" value="F:DNA binding"/>
    <property type="evidence" value="ECO:0007669"/>
    <property type="project" value="TreeGrafter"/>
</dbReference>
<dbReference type="PROSITE" id="PS51645">
    <property type="entry name" value="PHR_CRY_ALPHA_BETA"/>
    <property type="match status" value="1"/>
</dbReference>
<dbReference type="OrthoDB" id="9772484at2"/>
<evidence type="ECO:0000313" key="10">
    <source>
        <dbReference type="Proteomes" id="UP000037716"/>
    </source>
</evidence>
<dbReference type="InterPro" id="IPR036155">
    <property type="entry name" value="Crypto/Photolyase_N_sf"/>
</dbReference>
<dbReference type="EMBL" id="FNUE01000002">
    <property type="protein sequence ID" value="SEE61351.1"/>
    <property type="molecule type" value="Genomic_DNA"/>
</dbReference>
<evidence type="ECO:0000256" key="1">
    <source>
        <dbReference type="ARBA" id="ARBA00001932"/>
    </source>
</evidence>
<evidence type="ECO:0000256" key="6">
    <source>
        <dbReference type="RuleBase" id="RU004182"/>
    </source>
</evidence>
<evidence type="ECO:0000256" key="5">
    <source>
        <dbReference type="PIRSR" id="PIRSR602081-1"/>
    </source>
</evidence>
<evidence type="ECO:0000256" key="4">
    <source>
        <dbReference type="ARBA" id="ARBA00022991"/>
    </source>
</evidence>
<evidence type="ECO:0000256" key="2">
    <source>
        <dbReference type="ARBA" id="ARBA00022630"/>
    </source>
</evidence>
<dbReference type="Proteomes" id="UP000183071">
    <property type="component" value="Unassembled WGS sequence"/>
</dbReference>
<comment type="cofactor">
    <cofactor evidence="5">
        <name>FAD</name>
        <dbReference type="ChEBI" id="CHEBI:57692"/>
    </cofactor>
    <text evidence="5">Binds 1 FAD per subunit.</text>
</comment>
<evidence type="ECO:0000313" key="9">
    <source>
        <dbReference type="EMBL" id="SEE61351.1"/>
    </source>
</evidence>
<dbReference type="STRING" id="1300348.I602_158"/>
<keyword evidence="11" id="KW-1185">Reference proteome</keyword>
<keyword evidence="3 5" id="KW-0274">FAD</keyword>
<dbReference type="Gene3D" id="1.10.579.10">
    <property type="entry name" value="DNA Cyclobutane Dipyrimidine Photolyase, subunit A, domain 3"/>
    <property type="match status" value="1"/>
</dbReference>
<name>A0A0N1IY17_9FLAO</name>
<dbReference type="InterPro" id="IPR014729">
    <property type="entry name" value="Rossmann-like_a/b/a_fold"/>
</dbReference>
<feature type="binding site" evidence="5">
    <location>
        <position position="218"/>
    </location>
    <ligand>
        <name>FAD</name>
        <dbReference type="ChEBI" id="CHEBI:57692"/>
    </ligand>
</feature>
<evidence type="ECO:0000259" key="7">
    <source>
        <dbReference type="PROSITE" id="PS51645"/>
    </source>
</evidence>
<accession>A0A0N1IY17</accession>